<dbReference type="GO" id="GO:0004553">
    <property type="term" value="F:hydrolase activity, hydrolyzing O-glycosyl compounds"/>
    <property type="evidence" value="ECO:0007669"/>
    <property type="project" value="UniProtKB-UniRule"/>
</dbReference>
<keyword evidence="1 8" id="KW-0732">Signal</keyword>
<dbReference type="GO" id="GO:0000272">
    <property type="term" value="P:polysaccharide catabolic process"/>
    <property type="evidence" value="ECO:0007669"/>
    <property type="project" value="UniProtKB-KW"/>
</dbReference>
<evidence type="ECO:0000256" key="8">
    <source>
        <dbReference type="RuleBase" id="RU361166"/>
    </source>
</evidence>
<evidence type="ECO:0000313" key="11">
    <source>
        <dbReference type="EMBL" id="PFH02880.1"/>
    </source>
</evidence>
<evidence type="ECO:0000256" key="2">
    <source>
        <dbReference type="ARBA" id="ARBA00022801"/>
    </source>
</evidence>
<organism evidence="11 12">
    <name type="scientific">Acetivibrio thermocellus AD2</name>
    <dbReference type="NCBI Taxonomy" id="1138384"/>
    <lineage>
        <taxon>Bacteria</taxon>
        <taxon>Bacillati</taxon>
        <taxon>Bacillota</taxon>
        <taxon>Clostridia</taxon>
        <taxon>Eubacteriales</taxon>
        <taxon>Oscillospiraceae</taxon>
        <taxon>Acetivibrio</taxon>
    </lineage>
</organism>
<dbReference type="PROSITE" id="PS51172">
    <property type="entry name" value="CBM3"/>
    <property type="match status" value="1"/>
</dbReference>
<proteinExistence type="inferred from homology"/>
<accession>A0AB36TIA7</accession>
<dbReference type="SUPFAM" id="SSF63446">
    <property type="entry name" value="Type I dockerin domain"/>
    <property type="match status" value="1"/>
</dbReference>
<feature type="active site" evidence="7">
    <location>
        <position position="435"/>
    </location>
</feature>
<keyword evidence="2 6" id="KW-0378">Hydrolase</keyword>
<dbReference type="GO" id="GO:0030248">
    <property type="term" value="F:cellulose binding"/>
    <property type="evidence" value="ECO:0007669"/>
    <property type="project" value="InterPro"/>
</dbReference>
<sequence>MVKKTLCFVLTLAMLTAFILPQGIVSAAGSYNYAEALQKAIYFYECQQAGPLPEWNRVEWRGDATMNDEVLGGWYDAGDHVKFNLPMAYSAAMLGWALYEYGDDIEASGQRLHLERNLAFALDYLVACDRGDSVVYQIGDGAADHKWWGSAEVIEKEMTRPYFVGKGSAVVGQMAAALAVGSIVLKNDTYLRYAKKYFELADATRSDSTYTAANGFYSSHSGFWDELLWASTWLYLATGDRNYLDKAESYIPKLNRQNQTTDIEYQWAHCWDDCHYGAMILLARATGKEEYHKFAQMHLDWWTPQGYNGKRVAYTPGGLAHLDTWGPLRYATTEAFLAFVYADSINDPALKQKYYNFAKSQIDYALGSNPDNRSYVVGFGNNPPQRPHHRTAHGTWLDKRDIPEKHRHVLYGALVGGPGRDDSYEDNIEDYVKNEVACDYNAGFVGALCRLTAEYGGTPLANFPPPEQRDDEFFVEAAINQASDHFTEIKALLNNRSSWPARLIKDLSYNYYMDLTEVFEAGYSVDDIKVTIGYCESGMDVEISPITHLYDNIYYIKISYIDGTNICPIGQEQYAAELQFRIAAPQGTKFWDPTNDFSYQGLTRELAKTKYMPVFDGATKIFGEVPGGFEPVPSPSPTPAQYKVGDLNGDGVVNSTDSVILKRHIIKFSEITDPVKLKAADLNGDGNINSSDVSLMKRYLLRIIDKFPVE</sequence>
<comment type="similarity">
    <text evidence="6 8">Belongs to the glycosyl hydrolase 9 (cellulase E) family.</text>
</comment>
<dbReference type="InterPro" id="IPR001956">
    <property type="entry name" value="CBM3"/>
</dbReference>
<feature type="domain" description="CBM3" evidence="9">
    <location>
        <begin position="468"/>
        <end position="627"/>
    </location>
</feature>
<feature type="domain" description="Dockerin" evidence="10">
    <location>
        <begin position="640"/>
        <end position="709"/>
    </location>
</feature>
<feature type="chain" id="PRO_5044047563" description="Glucanase" evidence="8">
    <location>
        <begin position="28"/>
        <end position="710"/>
    </location>
</feature>
<reference evidence="11 12" key="1">
    <citation type="submission" date="2017-09" db="EMBL/GenBank/DDBJ databases">
        <title>Evaluation of Pacific Biosciences Sequencing Technology to Finishing C. thermocellum Genome Sequences.</title>
        <authorList>
            <person name="Brown S."/>
        </authorList>
    </citation>
    <scope>NUCLEOTIDE SEQUENCE [LARGE SCALE GENOMIC DNA]</scope>
    <source>
        <strain evidence="11 12">AD2</strain>
    </source>
</reference>
<dbReference type="Gene3D" id="1.50.10.10">
    <property type="match status" value="1"/>
</dbReference>
<dbReference type="PROSITE" id="PS51766">
    <property type="entry name" value="DOCKERIN"/>
    <property type="match status" value="1"/>
</dbReference>
<dbReference type="InterPro" id="IPR033126">
    <property type="entry name" value="Glyco_hydro_9_Asp/Glu_AS"/>
</dbReference>
<dbReference type="InterPro" id="IPR036439">
    <property type="entry name" value="Dockerin_dom_sf"/>
</dbReference>
<dbReference type="Pfam" id="PF00759">
    <property type="entry name" value="Glyco_hydro_9"/>
    <property type="match status" value="1"/>
</dbReference>
<dbReference type="SMART" id="SM01067">
    <property type="entry name" value="CBM_3"/>
    <property type="match status" value="1"/>
</dbReference>
<comment type="caution">
    <text evidence="11">The sequence shown here is derived from an EMBL/GenBank/DDBJ whole genome shotgun (WGS) entry which is preliminary data.</text>
</comment>
<evidence type="ECO:0000256" key="7">
    <source>
        <dbReference type="PROSITE-ProRule" id="PRU10060"/>
    </source>
</evidence>
<dbReference type="InterPro" id="IPR018221">
    <property type="entry name" value="Glyco_hydro_9_His_AS"/>
</dbReference>
<evidence type="ECO:0000256" key="4">
    <source>
        <dbReference type="ARBA" id="ARBA00023295"/>
    </source>
</evidence>
<evidence type="ECO:0000256" key="1">
    <source>
        <dbReference type="ARBA" id="ARBA00022729"/>
    </source>
</evidence>
<dbReference type="Gene3D" id="1.10.1330.10">
    <property type="entry name" value="Dockerin domain"/>
    <property type="match status" value="1"/>
</dbReference>
<dbReference type="InterPro" id="IPR008928">
    <property type="entry name" value="6-hairpin_glycosidase_sf"/>
</dbReference>
<dbReference type="PROSITE" id="PS00698">
    <property type="entry name" value="GH9_3"/>
    <property type="match status" value="1"/>
</dbReference>
<dbReference type="InterPro" id="IPR002105">
    <property type="entry name" value="Dockerin_1_rpt"/>
</dbReference>
<feature type="active site" evidence="6">
    <location>
        <position position="388"/>
    </location>
</feature>
<dbReference type="InterPro" id="IPR001701">
    <property type="entry name" value="Glyco_hydro_9"/>
</dbReference>
<dbReference type="SUPFAM" id="SSF48208">
    <property type="entry name" value="Six-hairpin glycosidases"/>
    <property type="match status" value="1"/>
</dbReference>
<dbReference type="Proteomes" id="UP000223596">
    <property type="component" value="Unassembled WGS sequence"/>
</dbReference>
<dbReference type="InterPro" id="IPR018247">
    <property type="entry name" value="EF_Hand_1_Ca_BS"/>
</dbReference>
<dbReference type="EMBL" id="PDBW01000001">
    <property type="protein sequence ID" value="PFH02880.1"/>
    <property type="molecule type" value="Genomic_DNA"/>
</dbReference>
<keyword evidence="5 6" id="KW-0624">Polysaccharide degradation</keyword>
<dbReference type="PANTHER" id="PTHR22298">
    <property type="entry name" value="ENDO-1,4-BETA-GLUCANASE"/>
    <property type="match status" value="1"/>
</dbReference>
<dbReference type="EC" id="3.2.1.-" evidence="8"/>
<evidence type="ECO:0000259" key="9">
    <source>
        <dbReference type="PROSITE" id="PS51172"/>
    </source>
</evidence>
<evidence type="ECO:0000313" key="12">
    <source>
        <dbReference type="Proteomes" id="UP000223596"/>
    </source>
</evidence>
<dbReference type="PROSITE" id="PS00018">
    <property type="entry name" value="EF_HAND_1"/>
    <property type="match status" value="1"/>
</dbReference>
<dbReference type="SMR" id="A0AB36TIA7"/>
<evidence type="ECO:0000256" key="5">
    <source>
        <dbReference type="ARBA" id="ARBA00023326"/>
    </source>
</evidence>
<dbReference type="RefSeq" id="WP_003520969.1">
    <property type="nucleotide sequence ID" value="NZ_CP013828.1"/>
</dbReference>
<dbReference type="InterPro" id="IPR012341">
    <property type="entry name" value="6hp_glycosidase-like_sf"/>
</dbReference>
<evidence type="ECO:0000256" key="6">
    <source>
        <dbReference type="PROSITE-ProRule" id="PRU10059"/>
    </source>
</evidence>
<feature type="active site" evidence="7">
    <location>
        <position position="426"/>
    </location>
</feature>
<dbReference type="SUPFAM" id="SSF49384">
    <property type="entry name" value="Carbohydrate-binding domain"/>
    <property type="match status" value="1"/>
</dbReference>
<dbReference type="InterPro" id="IPR036966">
    <property type="entry name" value="CBM3_sf"/>
</dbReference>
<keyword evidence="3 6" id="KW-0119">Carbohydrate metabolism</keyword>
<keyword evidence="4 6" id="KW-0326">Glycosidase</keyword>
<dbReference type="AlphaFoldDB" id="A0AB36TIA7"/>
<dbReference type="InterPro" id="IPR016134">
    <property type="entry name" value="Dockerin_dom"/>
</dbReference>
<dbReference type="Pfam" id="PF00404">
    <property type="entry name" value="Dockerin_1"/>
    <property type="match status" value="1"/>
</dbReference>
<dbReference type="Gene3D" id="2.60.40.710">
    <property type="entry name" value="Endoglucanase-like"/>
    <property type="match status" value="1"/>
</dbReference>
<dbReference type="PROSITE" id="PS00448">
    <property type="entry name" value="CLOS_CELLULOSOME_RPT"/>
    <property type="match status" value="1"/>
</dbReference>
<name>A0AB36TIA7_ACETH</name>
<dbReference type="GeneID" id="35805860"/>
<dbReference type="Pfam" id="PF00942">
    <property type="entry name" value="CBM_3"/>
    <property type="match status" value="1"/>
</dbReference>
<dbReference type="CDD" id="cd14256">
    <property type="entry name" value="Dockerin_I"/>
    <property type="match status" value="1"/>
</dbReference>
<evidence type="ECO:0000259" key="10">
    <source>
        <dbReference type="PROSITE" id="PS51766"/>
    </source>
</evidence>
<feature type="signal peptide" evidence="8">
    <location>
        <begin position="1"/>
        <end position="27"/>
    </location>
</feature>
<gene>
    <name evidence="11" type="ORF">M972_111672</name>
</gene>
<evidence type="ECO:0000256" key="3">
    <source>
        <dbReference type="ARBA" id="ARBA00023277"/>
    </source>
</evidence>
<dbReference type="InterPro" id="IPR008965">
    <property type="entry name" value="CBM2/CBM3_carb-bd_dom_sf"/>
</dbReference>
<protein>
    <recommendedName>
        <fullName evidence="8">Glucanase</fullName>
        <ecNumber evidence="8">3.2.1.-</ecNumber>
    </recommendedName>
</protein>
<dbReference type="PROSITE" id="PS00592">
    <property type="entry name" value="GH9_2"/>
    <property type="match status" value="1"/>
</dbReference>